<evidence type="ECO:0000313" key="4">
    <source>
        <dbReference type="Proteomes" id="UP000308891"/>
    </source>
</evidence>
<keyword evidence="1" id="KW-0175">Coiled coil</keyword>
<sequence length="137" mass="15262">MALVGVTKAAAMTGKSRATLYRKMHSGELSYTKDSDGSAIIDTSELIRVFGSLRRPGESREAPNDPAQDSIEMRLLQAEIARLQAELNAERAQKDLLRENVLDLRRMMLLLEHKEQPEAASETVEKKGRKGKKGLLK</sequence>
<dbReference type="OrthoDB" id="962262at2"/>
<evidence type="ECO:0000313" key="3">
    <source>
        <dbReference type="EMBL" id="TIC78416.1"/>
    </source>
</evidence>
<dbReference type="Proteomes" id="UP000308891">
    <property type="component" value="Unassembled WGS sequence"/>
</dbReference>
<dbReference type="AlphaFoldDB" id="A0A4T0UJ90"/>
<feature type="coiled-coil region" evidence="1">
    <location>
        <begin position="73"/>
        <end position="107"/>
    </location>
</feature>
<name>A0A4T0UJ90_9NEIS</name>
<feature type="compositionally biased region" description="Basic residues" evidence="2">
    <location>
        <begin position="127"/>
        <end position="137"/>
    </location>
</feature>
<organism evidence="3 4">
    <name type="scientific">Crenobacter intestini</name>
    <dbReference type="NCBI Taxonomy" id="2563443"/>
    <lineage>
        <taxon>Bacteria</taxon>
        <taxon>Pseudomonadati</taxon>
        <taxon>Pseudomonadota</taxon>
        <taxon>Betaproteobacteria</taxon>
        <taxon>Neisseriales</taxon>
        <taxon>Neisseriaceae</taxon>
        <taxon>Crenobacter</taxon>
    </lineage>
</organism>
<evidence type="ECO:0000256" key="2">
    <source>
        <dbReference type="SAM" id="MobiDB-lite"/>
    </source>
</evidence>
<comment type="caution">
    <text evidence="3">The sequence shown here is derived from an EMBL/GenBank/DDBJ whole genome shotgun (WGS) entry which is preliminary data.</text>
</comment>
<reference evidence="3 4" key="1">
    <citation type="submission" date="2019-04" db="EMBL/GenBank/DDBJ databases">
        <title>Crenobacter sp. nov.</title>
        <authorList>
            <person name="Shi S."/>
        </authorList>
    </citation>
    <scope>NUCLEOTIDE SEQUENCE [LARGE SCALE GENOMIC DNA]</scope>
    <source>
        <strain evidence="3 4">GY 70310</strain>
    </source>
</reference>
<proteinExistence type="predicted"/>
<feature type="region of interest" description="Disordered" evidence="2">
    <location>
        <begin position="113"/>
        <end position="137"/>
    </location>
</feature>
<dbReference type="RefSeq" id="WP_136555911.1">
    <property type="nucleotide sequence ID" value="NZ_STGJ01000033.1"/>
</dbReference>
<protein>
    <submittedName>
        <fullName evidence="3">Entry exclusion protein 1</fullName>
    </submittedName>
</protein>
<evidence type="ECO:0000256" key="1">
    <source>
        <dbReference type="SAM" id="Coils"/>
    </source>
</evidence>
<dbReference type="EMBL" id="STGJ01000033">
    <property type="protein sequence ID" value="TIC78416.1"/>
    <property type="molecule type" value="Genomic_DNA"/>
</dbReference>
<keyword evidence="4" id="KW-1185">Reference proteome</keyword>
<accession>A0A4T0UJ90</accession>
<gene>
    <name evidence="3" type="ORF">E5K04_16365</name>
</gene>